<protein>
    <submittedName>
        <fullName evidence="4">Putative acetyltransferase EpsM</fullName>
    </submittedName>
</protein>
<evidence type="ECO:0000259" key="3">
    <source>
        <dbReference type="Pfam" id="PF17836"/>
    </source>
</evidence>
<evidence type="ECO:0000256" key="2">
    <source>
        <dbReference type="PIRSR" id="PIRSR620019-2"/>
    </source>
</evidence>
<name>A0A3T1D220_9BACL</name>
<dbReference type="RefSeq" id="WP_130606392.1">
    <property type="nucleotide sequence ID" value="NZ_AP019400.1"/>
</dbReference>
<dbReference type="Pfam" id="PF17836">
    <property type="entry name" value="PglD_N"/>
    <property type="match status" value="1"/>
</dbReference>
<feature type="domain" description="PglD N-terminal" evidence="3">
    <location>
        <begin position="8"/>
        <end position="86"/>
    </location>
</feature>
<dbReference type="Proteomes" id="UP000289856">
    <property type="component" value="Chromosome"/>
</dbReference>
<accession>A0A3T1D220</accession>
<organism evidence="4 5">
    <name type="scientific">Cohnella abietis</name>
    <dbReference type="NCBI Taxonomy" id="2507935"/>
    <lineage>
        <taxon>Bacteria</taxon>
        <taxon>Bacillati</taxon>
        <taxon>Bacillota</taxon>
        <taxon>Bacilli</taxon>
        <taxon>Bacillales</taxon>
        <taxon>Paenibacillaceae</taxon>
        <taxon>Cohnella</taxon>
    </lineage>
</organism>
<feature type="active site" description="Proton acceptor" evidence="1">
    <location>
        <position position="141"/>
    </location>
</feature>
<dbReference type="SUPFAM" id="SSF51161">
    <property type="entry name" value="Trimeric LpxA-like enzymes"/>
    <property type="match status" value="1"/>
</dbReference>
<dbReference type="CDD" id="cd03360">
    <property type="entry name" value="LbH_AT_putative"/>
    <property type="match status" value="1"/>
</dbReference>
<dbReference type="PANTHER" id="PTHR43300:SF7">
    <property type="entry name" value="UDP-N-ACETYLBACILLOSAMINE N-ACETYLTRANSFERASE"/>
    <property type="match status" value="1"/>
</dbReference>
<dbReference type="InterPro" id="IPR050179">
    <property type="entry name" value="Trans_hexapeptide_repeat"/>
</dbReference>
<dbReference type="EMBL" id="AP019400">
    <property type="protein sequence ID" value="BBI32098.1"/>
    <property type="molecule type" value="Genomic_DNA"/>
</dbReference>
<feature type="binding site" evidence="2">
    <location>
        <position position="171"/>
    </location>
    <ligand>
        <name>acetyl-CoA</name>
        <dbReference type="ChEBI" id="CHEBI:57288"/>
    </ligand>
</feature>
<dbReference type="GO" id="GO:0016740">
    <property type="term" value="F:transferase activity"/>
    <property type="evidence" value="ECO:0007669"/>
    <property type="project" value="UniProtKB-KW"/>
</dbReference>
<gene>
    <name evidence="4" type="primary">epsM</name>
    <name evidence="4" type="ORF">KCTCHS21_14970</name>
</gene>
<dbReference type="NCBIfam" id="TIGR03570">
    <property type="entry name" value="NeuD_NnaD"/>
    <property type="match status" value="1"/>
</dbReference>
<dbReference type="AlphaFoldDB" id="A0A3T1D220"/>
<reference evidence="4 5" key="1">
    <citation type="submission" date="2019-01" db="EMBL/GenBank/DDBJ databases">
        <title>Complete genome sequence of Cohnella hallensis HS21 isolated from Korean fir (Abies koreana) rhizospheric soil.</title>
        <authorList>
            <person name="Jiang L."/>
            <person name="Kang S.W."/>
            <person name="Kim S."/>
            <person name="Jung J."/>
            <person name="Kim C.Y."/>
            <person name="Kim D.H."/>
            <person name="Kim S.W."/>
            <person name="Lee J."/>
        </authorList>
    </citation>
    <scope>NUCLEOTIDE SEQUENCE [LARGE SCALE GENOMIC DNA]</scope>
    <source>
        <strain evidence="4 5">HS21</strain>
    </source>
</reference>
<feature type="binding site" evidence="2">
    <location>
        <position position="150"/>
    </location>
    <ligand>
        <name>acetyl-CoA</name>
        <dbReference type="ChEBI" id="CHEBI:57288"/>
    </ligand>
</feature>
<evidence type="ECO:0000256" key="1">
    <source>
        <dbReference type="PIRSR" id="PIRSR620019-1"/>
    </source>
</evidence>
<evidence type="ECO:0000313" key="5">
    <source>
        <dbReference type="Proteomes" id="UP000289856"/>
    </source>
</evidence>
<dbReference type="InterPro" id="IPR041561">
    <property type="entry name" value="PglD_N"/>
</dbReference>
<dbReference type="InterPro" id="IPR020019">
    <property type="entry name" value="AcTrfase_PglD-like"/>
</dbReference>
<keyword evidence="5" id="KW-1185">Reference proteome</keyword>
<dbReference type="InterPro" id="IPR011004">
    <property type="entry name" value="Trimer_LpxA-like_sf"/>
</dbReference>
<feature type="site" description="Increases basicity of active site His" evidence="1">
    <location>
        <position position="142"/>
    </location>
</feature>
<sequence>MTEKVQWLIIIGSGGHGKVAADAAVASGRYRVAAFADDKYESDRIKGGILHAPLASIQSLLNQIEDARVVVAVGTNSIRMQIVKRLNLPEEKYATIIHPKAVISPSAKIGHGSVIFAGAVLNADAVIGQHAIVNSNAVVEHDCVIGDFVHISPAVAMAGGVHIEMGAHIGIGACLIPGVSVGAWSTLGAGAVAIRDVPADCTAVGVPASHIRAKNGLVPSVHLKLAGG</sequence>
<dbReference type="Gene3D" id="3.40.50.20">
    <property type="match status" value="1"/>
</dbReference>
<dbReference type="PANTHER" id="PTHR43300">
    <property type="entry name" value="ACETYLTRANSFERASE"/>
    <property type="match status" value="1"/>
</dbReference>
<dbReference type="OrthoDB" id="9794407at2"/>
<evidence type="ECO:0000313" key="4">
    <source>
        <dbReference type="EMBL" id="BBI32098.1"/>
    </source>
</evidence>
<proteinExistence type="predicted"/>
<dbReference type="Gene3D" id="2.160.10.10">
    <property type="entry name" value="Hexapeptide repeat proteins"/>
    <property type="match status" value="1"/>
</dbReference>
<keyword evidence="4" id="KW-0808">Transferase</keyword>
<dbReference type="KEGG" id="cohn:KCTCHS21_14970"/>
<feature type="binding site" evidence="2">
    <location>
        <position position="74"/>
    </location>
    <ligand>
        <name>substrate</name>
    </ligand>
</feature>